<evidence type="ECO:0000256" key="4">
    <source>
        <dbReference type="ARBA" id="ARBA00022806"/>
    </source>
</evidence>
<accession>A0A3M6VNC4</accession>
<keyword evidence="5 7" id="KW-0067">ATP-binding</keyword>
<evidence type="ECO:0000256" key="5">
    <source>
        <dbReference type="ARBA" id="ARBA00022840"/>
    </source>
</evidence>
<dbReference type="InterPro" id="IPR032284">
    <property type="entry name" value="RecQ_Zn-bd"/>
</dbReference>
<dbReference type="InterPro" id="IPR011545">
    <property type="entry name" value="DEAD/DEAH_box_helicase_dom"/>
</dbReference>
<dbReference type="Proteomes" id="UP000282087">
    <property type="component" value="Unassembled WGS sequence"/>
</dbReference>
<organism evidence="12 13">
    <name type="scientific">Peronospora effusa</name>
    <dbReference type="NCBI Taxonomy" id="542832"/>
    <lineage>
        <taxon>Eukaryota</taxon>
        <taxon>Sar</taxon>
        <taxon>Stramenopiles</taxon>
        <taxon>Oomycota</taxon>
        <taxon>Peronosporomycetes</taxon>
        <taxon>Peronosporales</taxon>
        <taxon>Peronosporaceae</taxon>
        <taxon>Peronospora</taxon>
    </lineage>
</organism>
<dbReference type="GO" id="GO:0009378">
    <property type="term" value="F:four-way junction helicase activity"/>
    <property type="evidence" value="ECO:0007669"/>
    <property type="project" value="TreeGrafter"/>
</dbReference>
<dbReference type="InterPro" id="IPR014001">
    <property type="entry name" value="Helicase_ATP-bd"/>
</dbReference>
<comment type="catalytic activity">
    <reaction evidence="6 7">
        <text>Couples ATP hydrolysis with the unwinding of duplex DNA by translocating in the 3'-5' direction.</text>
        <dbReference type="EC" id="5.6.2.4"/>
    </reaction>
</comment>
<dbReference type="InterPro" id="IPR004589">
    <property type="entry name" value="DNA_helicase_ATP-dep_RecQ"/>
</dbReference>
<evidence type="ECO:0000313" key="12">
    <source>
        <dbReference type="EMBL" id="RMX67056.1"/>
    </source>
</evidence>
<evidence type="ECO:0000256" key="8">
    <source>
        <dbReference type="SAM" id="MobiDB-lite"/>
    </source>
</evidence>
<sequence length="598" mass="67691">MIETKTQRQKARRAKIRAALQRMGFSTLRGLQADALRRVLSGKDTLLLMPTGGGKSLCYQLPALLLPGLVIVVCPLLSLMQDQVAALRRKGIGVEILSSLVPQQQQEQIAARLLEQFPTKTSRIDTEIVEMLYTTPETLHGERMQLLLQQLDKRGGLALFAIDEAHCISSWGHDFRPAYRNLGKLRKRFPKVPMIAVTATAAEGVRDDITRQLNFASDGSDMLLADLNRANISYSVVDKELLADPVGALSRYIVKNHAKTCGIVYVHKRSDTDDLVLSLQKKNPTLRIAAFHAKVPPKMREETLQKWLCGEIRIVCATIAFGMGIDHPRVRFVVHWNIPKTLENFYQESGRAGRDGEPSQSVLLYSARDFDLFRFLLEKEASKADNTRQLANSSDQKTLRLRKADTFVHAVKLLEHVKTFARKKECRRQALLRYFGQKMAVLDCKGTCDVCNPRLNLFRFEEKSIVNKRIEGFCRQSVKAMKTEKTFSQKKMRTSDMRRNNLLFGQSGSYAPEETKAVVVRDGNKHALAADGFVAVNGDMSSEEEEYSDNEASMVVTALHSKQTSLNEKLDALERAERVKSSHEDRDWKRQKTLRAWE</sequence>
<dbReference type="PANTHER" id="PTHR13710">
    <property type="entry name" value="DNA HELICASE RECQ FAMILY MEMBER"/>
    <property type="match status" value="1"/>
</dbReference>
<keyword evidence="4 7" id="KW-0347">Helicase</keyword>
<dbReference type="GO" id="GO:0016887">
    <property type="term" value="F:ATP hydrolysis activity"/>
    <property type="evidence" value="ECO:0007669"/>
    <property type="project" value="RHEA"/>
</dbReference>
<comment type="caution">
    <text evidence="12">The sequence shown here is derived from an EMBL/GenBank/DDBJ whole genome shotgun (WGS) entry which is preliminary data.</text>
</comment>
<dbReference type="GO" id="GO:0000724">
    <property type="term" value="P:double-strand break repair via homologous recombination"/>
    <property type="evidence" value="ECO:0007669"/>
    <property type="project" value="TreeGrafter"/>
</dbReference>
<dbReference type="SMART" id="SM00487">
    <property type="entry name" value="DEXDc"/>
    <property type="match status" value="1"/>
</dbReference>
<keyword evidence="7" id="KW-0539">Nucleus</keyword>
<comment type="subcellular location">
    <subcellularLocation>
        <location evidence="7">Nucleus</location>
    </subcellularLocation>
</comment>
<dbReference type="GO" id="GO:0003676">
    <property type="term" value="F:nucleic acid binding"/>
    <property type="evidence" value="ECO:0007669"/>
    <property type="project" value="InterPro"/>
</dbReference>
<dbReference type="Pfam" id="PF00271">
    <property type="entry name" value="Helicase_C"/>
    <property type="match status" value="1"/>
</dbReference>
<dbReference type="InterPro" id="IPR027417">
    <property type="entry name" value="P-loop_NTPase"/>
</dbReference>
<dbReference type="VEuPathDB" id="FungiDB:DD237_000841"/>
<dbReference type="SUPFAM" id="SSF52540">
    <property type="entry name" value="P-loop containing nucleoside triphosphate hydrolases"/>
    <property type="match status" value="1"/>
</dbReference>
<comment type="similarity">
    <text evidence="1 7">Belongs to the helicase family. RecQ subfamily.</text>
</comment>
<gene>
    <name evidence="12" type="ORF">DD238_001078</name>
</gene>
<feature type="domain" description="Helicase C-terminal" evidence="11">
    <location>
        <begin position="248"/>
        <end position="395"/>
    </location>
</feature>
<dbReference type="PROSITE" id="PS51192">
    <property type="entry name" value="HELICASE_ATP_BIND_1"/>
    <property type="match status" value="1"/>
</dbReference>
<comment type="catalytic activity">
    <reaction evidence="7">
        <text>ATP + H2O = ADP + phosphate + H(+)</text>
        <dbReference type="Rhea" id="RHEA:13065"/>
        <dbReference type="ChEBI" id="CHEBI:15377"/>
        <dbReference type="ChEBI" id="CHEBI:15378"/>
        <dbReference type="ChEBI" id="CHEBI:30616"/>
        <dbReference type="ChEBI" id="CHEBI:43474"/>
        <dbReference type="ChEBI" id="CHEBI:456216"/>
    </reaction>
</comment>
<dbReference type="GO" id="GO:0005694">
    <property type="term" value="C:chromosome"/>
    <property type="evidence" value="ECO:0007669"/>
    <property type="project" value="TreeGrafter"/>
</dbReference>
<dbReference type="CDD" id="cd17920">
    <property type="entry name" value="DEXHc_RecQ"/>
    <property type="match status" value="1"/>
</dbReference>
<evidence type="ECO:0000313" key="13">
    <source>
        <dbReference type="Proteomes" id="UP000282087"/>
    </source>
</evidence>
<dbReference type="AlphaFoldDB" id="A0A3M6VNC4"/>
<evidence type="ECO:0000256" key="9">
    <source>
        <dbReference type="SAM" id="Phobius"/>
    </source>
</evidence>
<evidence type="ECO:0000256" key="1">
    <source>
        <dbReference type="ARBA" id="ARBA00005446"/>
    </source>
</evidence>
<dbReference type="GO" id="GO:0005634">
    <property type="term" value="C:nucleus"/>
    <property type="evidence" value="ECO:0007669"/>
    <property type="project" value="UniProtKB-SubCell"/>
</dbReference>
<evidence type="ECO:0000259" key="10">
    <source>
        <dbReference type="PROSITE" id="PS51192"/>
    </source>
</evidence>
<dbReference type="Gene3D" id="3.40.50.300">
    <property type="entry name" value="P-loop containing nucleotide triphosphate hydrolases"/>
    <property type="match status" value="2"/>
</dbReference>
<protein>
    <recommendedName>
        <fullName evidence="7">ATP-dependent DNA helicase</fullName>
        <ecNumber evidence="7">5.6.2.4</ecNumber>
    </recommendedName>
</protein>
<keyword evidence="13" id="KW-1185">Reference proteome</keyword>
<feature type="domain" description="Helicase ATP-binding" evidence="10">
    <location>
        <begin position="36"/>
        <end position="219"/>
    </location>
</feature>
<evidence type="ECO:0000259" key="11">
    <source>
        <dbReference type="PROSITE" id="PS51194"/>
    </source>
</evidence>
<keyword evidence="2 7" id="KW-0547">Nucleotide-binding</keyword>
<keyword evidence="3 7" id="KW-0378">Hydrolase</keyword>
<reference evidence="12 13" key="1">
    <citation type="submission" date="2018-06" db="EMBL/GenBank/DDBJ databases">
        <title>Comparative genomics of downy mildews reveals potential adaptations to biotrophy.</title>
        <authorList>
            <person name="Fletcher K."/>
            <person name="Klosterman S.J."/>
            <person name="Derevnina L."/>
            <person name="Martin F."/>
            <person name="Koike S."/>
            <person name="Reyes Chin-Wo S."/>
            <person name="Mou B."/>
            <person name="Michelmore R."/>
        </authorList>
    </citation>
    <scope>NUCLEOTIDE SEQUENCE [LARGE SCALE GENOMIC DNA]</scope>
    <source>
        <strain evidence="12 13">R14</strain>
    </source>
</reference>
<dbReference type="Pfam" id="PF16124">
    <property type="entry name" value="RecQ_Zn_bind"/>
    <property type="match status" value="1"/>
</dbReference>
<feature type="region of interest" description="Disordered" evidence="8">
    <location>
        <begin position="575"/>
        <end position="598"/>
    </location>
</feature>
<dbReference type="FunFam" id="3.40.50.300:FF:001389">
    <property type="entry name" value="ATP-dependent DNA helicase RecQ"/>
    <property type="match status" value="1"/>
</dbReference>
<keyword evidence="9" id="KW-1133">Transmembrane helix</keyword>
<dbReference type="Pfam" id="PF00270">
    <property type="entry name" value="DEAD"/>
    <property type="match status" value="1"/>
</dbReference>
<keyword evidence="9" id="KW-0812">Transmembrane</keyword>
<dbReference type="InterPro" id="IPR001650">
    <property type="entry name" value="Helicase_C-like"/>
</dbReference>
<feature type="transmembrane region" description="Helical" evidence="9">
    <location>
        <begin position="57"/>
        <end position="80"/>
    </location>
</feature>
<dbReference type="STRING" id="542832.A0A3M6VNC4"/>
<dbReference type="PANTHER" id="PTHR13710:SF155">
    <property type="entry name" value="ATP-DEPENDENT DNA HELICASE Q-LIKE 3"/>
    <property type="match status" value="1"/>
</dbReference>
<proteinExistence type="inferred from homology"/>
<dbReference type="PROSITE" id="PS51194">
    <property type="entry name" value="HELICASE_CTER"/>
    <property type="match status" value="1"/>
</dbReference>
<dbReference type="EMBL" id="QLLG01000178">
    <property type="protein sequence ID" value="RMX67056.1"/>
    <property type="molecule type" value="Genomic_DNA"/>
</dbReference>
<evidence type="ECO:0000256" key="3">
    <source>
        <dbReference type="ARBA" id="ARBA00022801"/>
    </source>
</evidence>
<dbReference type="SMART" id="SM00490">
    <property type="entry name" value="HELICc"/>
    <property type="match status" value="1"/>
</dbReference>
<dbReference type="GO" id="GO:0005524">
    <property type="term" value="F:ATP binding"/>
    <property type="evidence" value="ECO:0007669"/>
    <property type="project" value="UniProtKB-KW"/>
</dbReference>
<dbReference type="GO" id="GO:0005737">
    <property type="term" value="C:cytoplasm"/>
    <property type="evidence" value="ECO:0007669"/>
    <property type="project" value="TreeGrafter"/>
</dbReference>
<dbReference type="NCBIfam" id="TIGR00614">
    <property type="entry name" value="recQ_fam"/>
    <property type="match status" value="1"/>
</dbReference>
<evidence type="ECO:0000256" key="7">
    <source>
        <dbReference type="RuleBase" id="RU364117"/>
    </source>
</evidence>
<dbReference type="GO" id="GO:0043138">
    <property type="term" value="F:3'-5' DNA helicase activity"/>
    <property type="evidence" value="ECO:0007669"/>
    <property type="project" value="UniProtKB-EC"/>
</dbReference>
<evidence type="ECO:0000256" key="6">
    <source>
        <dbReference type="ARBA" id="ARBA00034617"/>
    </source>
</evidence>
<evidence type="ECO:0000256" key="2">
    <source>
        <dbReference type="ARBA" id="ARBA00022741"/>
    </source>
</evidence>
<dbReference type="EC" id="5.6.2.4" evidence="7"/>
<keyword evidence="9" id="KW-0472">Membrane</keyword>
<name>A0A3M6VNC4_9STRA</name>